<dbReference type="EMBL" id="FMUS01000044">
    <property type="protein sequence ID" value="SCZ09525.1"/>
    <property type="molecule type" value="Genomic_DNA"/>
</dbReference>
<dbReference type="SUPFAM" id="SSF47413">
    <property type="entry name" value="lambda repressor-like DNA-binding domains"/>
    <property type="match status" value="1"/>
</dbReference>
<proteinExistence type="predicted"/>
<dbReference type="Pfam" id="PF01381">
    <property type="entry name" value="HTH_3"/>
    <property type="match status" value="1"/>
</dbReference>
<name>A0A1G5L9G0_9FIRM</name>
<dbReference type="Proteomes" id="UP000198636">
    <property type="component" value="Unassembled WGS sequence"/>
</dbReference>
<dbReference type="RefSeq" id="WP_091547525.1">
    <property type="nucleotide sequence ID" value="NZ_FMUS01000044.1"/>
</dbReference>
<dbReference type="GO" id="GO:0003677">
    <property type="term" value="F:DNA binding"/>
    <property type="evidence" value="ECO:0007669"/>
    <property type="project" value="InterPro"/>
</dbReference>
<gene>
    <name evidence="2" type="ORF">SAMN03080606_04208</name>
</gene>
<dbReference type="Gene3D" id="1.25.40.10">
    <property type="entry name" value="Tetratricopeptide repeat domain"/>
    <property type="match status" value="1"/>
</dbReference>
<sequence>MFESFNLNDFGKHLKIMRKSLGFTQKDVEKITGITCDSLRRIEQGTVLLRYDTLILLSMAYKKDLLEDLKTYSNSGKLLAYYTRLEDLIINYRLDTLQNLQQDYFIFTKSCQIDAPINFYVKDQLEKILSGISKYNSTTPQDSLNDFVDAMQLSNPLFKINNYHQFKYTVFELRILLLIALALSSKYEFIIANEMLTYSLKQSSLDSKSTLNEKLLIIKIYFNLAYNYHELCNYNKALEYSNKGVDFCNKEYILYGLAPLLYRKGIAEYFLNKPNYLVSLQQSIHLLHIEKNEILAEKYVEITHKSYGISLSIGSL</sequence>
<dbReference type="OrthoDB" id="1705762at2"/>
<dbReference type="PROSITE" id="PS50943">
    <property type="entry name" value="HTH_CROC1"/>
    <property type="match status" value="1"/>
</dbReference>
<dbReference type="AlphaFoldDB" id="A0A1G5L9G0"/>
<keyword evidence="3" id="KW-1185">Reference proteome</keyword>
<dbReference type="InterPro" id="IPR001387">
    <property type="entry name" value="Cro/C1-type_HTH"/>
</dbReference>
<evidence type="ECO:0000313" key="2">
    <source>
        <dbReference type="EMBL" id="SCZ09525.1"/>
    </source>
</evidence>
<feature type="domain" description="HTH cro/C1-type" evidence="1">
    <location>
        <begin position="14"/>
        <end position="69"/>
    </location>
</feature>
<dbReference type="Gene3D" id="1.10.260.40">
    <property type="entry name" value="lambda repressor-like DNA-binding domains"/>
    <property type="match status" value="1"/>
</dbReference>
<evidence type="ECO:0000259" key="1">
    <source>
        <dbReference type="PROSITE" id="PS50943"/>
    </source>
</evidence>
<evidence type="ECO:0000313" key="3">
    <source>
        <dbReference type="Proteomes" id="UP000198636"/>
    </source>
</evidence>
<organism evidence="2 3">
    <name type="scientific">Alkaliphilus peptidifermentans DSM 18978</name>
    <dbReference type="NCBI Taxonomy" id="1120976"/>
    <lineage>
        <taxon>Bacteria</taxon>
        <taxon>Bacillati</taxon>
        <taxon>Bacillota</taxon>
        <taxon>Clostridia</taxon>
        <taxon>Peptostreptococcales</taxon>
        <taxon>Natronincolaceae</taxon>
        <taxon>Alkaliphilus</taxon>
    </lineage>
</organism>
<protein>
    <submittedName>
        <fullName evidence="2">Helix-turn-helix</fullName>
    </submittedName>
</protein>
<reference evidence="2 3" key="1">
    <citation type="submission" date="2016-10" db="EMBL/GenBank/DDBJ databases">
        <authorList>
            <person name="de Groot N.N."/>
        </authorList>
    </citation>
    <scope>NUCLEOTIDE SEQUENCE [LARGE SCALE GENOMIC DNA]</scope>
    <source>
        <strain evidence="2 3">DSM 18978</strain>
    </source>
</reference>
<dbReference type="SMART" id="SM00530">
    <property type="entry name" value="HTH_XRE"/>
    <property type="match status" value="1"/>
</dbReference>
<dbReference type="InterPro" id="IPR011990">
    <property type="entry name" value="TPR-like_helical_dom_sf"/>
</dbReference>
<accession>A0A1G5L9G0</accession>
<dbReference type="SUPFAM" id="SSF48452">
    <property type="entry name" value="TPR-like"/>
    <property type="match status" value="1"/>
</dbReference>
<dbReference type="InterPro" id="IPR010982">
    <property type="entry name" value="Lambda_DNA-bd_dom_sf"/>
</dbReference>
<dbReference type="CDD" id="cd00093">
    <property type="entry name" value="HTH_XRE"/>
    <property type="match status" value="1"/>
</dbReference>
<dbReference type="STRING" id="1120976.SAMN03080606_04208"/>